<proteinExistence type="predicted"/>
<evidence type="ECO:0000313" key="1">
    <source>
        <dbReference type="EMBL" id="MDY5139904.1"/>
    </source>
</evidence>
<sequence>MMSINIGEETLDRLEELVGDNAEVVAYEAIEDALDLIEAEKIWADVESGKERLVPFDEVVRRLGVEN</sequence>
<gene>
    <name evidence="1" type="ORF">R6G74_01040</name>
</gene>
<accession>A0AAW9HDN6</accession>
<evidence type="ECO:0008006" key="3">
    <source>
        <dbReference type="Google" id="ProtNLM"/>
    </source>
</evidence>
<dbReference type="Proteomes" id="UP001288320">
    <property type="component" value="Unassembled WGS sequence"/>
</dbReference>
<dbReference type="EMBL" id="JAWNFV010000001">
    <property type="protein sequence ID" value="MDY5139904.1"/>
    <property type="molecule type" value="Genomic_DNA"/>
</dbReference>
<protein>
    <recommendedName>
        <fullName evidence="3">Antitoxin</fullName>
    </recommendedName>
</protein>
<dbReference type="AlphaFoldDB" id="A0AAW9HDN6"/>
<name>A0AAW9HDN6_9ACTO</name>
<dbReference type="RefSeq" id="WP_284883494.1">
    <property type="nucleotide sequence ID" value="NZ_JASOHK010000002.1"/>
</dbReference>
<evidence type="ECO:0000313" key="2">
    <source>
        <dbReference type="Proteomes" id="UP001288320"/>
    </source>
</evidence>
<reference evidence="1" key="1">
    <citation type="submission" date="2023-10" db="EMBL/GenBank/DDBJ databases">
        <title>Whole Genome based description of the genera Actinobaculum and Actinotignum reveals a complex phylogenetic relationship within the species included in the genus Actinotignum.</title>
        <authorList>
            <person name="Jensen C.S."/>
            <person name="Dargis R."/>
            <person name="Kemp M."/>
            <person name="Christensen J.J."/>
        </authorList>
    </citation>
    <scope>NUCLEOTIDE SEQUENCE</scope>
    <source>
        <strain evidence="1">SLA_B245</strain>
    </source>
</reference>
<organism evidence="1 2">
    <name type="scientific">Actinotignum timonense</name>
    <dbReference type="NCBI Taxonomy" id="1870995"/>
    <lineage>
        <taxon>Bacteria</taxon>
        <taxon>Bacillati</taxon>
        <taxon>Actinomycetota</taxon>
        <taxon>Actinomycetes</taxon>
        <taxon>Actinomycetales</taxon>
        <taxon>Actinomycetaceae</taxon>
        <taxon>Actinotignum</taxon>
    </lineage>
</organism>
<comment type="caution">
    <text evidence="1">The sequence shown here is derived from an EMBL/GenBank/DDBJ whole genome shotgun (WGS) entry which is preliminary data.</text>
</comment>